<proteinExistence type="predicted"/>
<dbReference type="Pfam" id="PF00248">
    <property type="entry name" value="Aldo_ket_red"/>
    <property type="match status" value="1"/>
</dbReference>
<dbReference type="SUPFAM" id="SSF51430">
    <property type="entry name" value="NAD(P)-linked oxidoreductase"/>
    <property type="match status" value="1"/>
</dbReference>
<name>A0A3M0BKM9_9AQUI</name>
<dbReference type="EMBL" id="REFO01000010">
    <property type="protein sequence ID" value="RMA97791.1"/>
    <property type="molecule type" value="Genomic_DNA"/>
</dbReference>
<comment type="caution">
    <text evidence="2">The sequence shown here is derived from an EMBL/GenBank/DDBJ whole genome shotgun (WGS) entry which is preliminary data.</text>
</comment>
<keyword evidence="3" id="KW-1185">Reference proteome</keyword>
<dbReference type="Gene3D" id="3.20.20.100">
    <property type="entry name" value="NADP-dependent oxidoreductase domain"/>
    <property type="match status" value="1"/>
</dbReference>
<accession>A0A3M0BKM9</accession>
<dbReference type="AlphaFoldDB" id="A0A3M0BKM9"/>
<feature type="domain" description="NADP-dependent oxidoreductase" evidence="1">
    <location>
        <begin position="13"/>
        <end position="332"/>
    </location>
</feature>
<evidence type="ECO:0000259" key="1">
    <source>
        <dbReference type="Pfam" id="PF00248"/>
    </source>
</evidence>
<organism evidence="2 3">
    <name type="scientific">Hydrogenothermus marinus</name>
    <dbReference type="NCBI Taxonomy" id="133270"/>
    <lineage>
        <taxon>Bacteria</taxon>
        <taxon>Pseudomonadati</taxon>
        <taxon>Aquificota</taxon>
        <taxon>Aquificia</taxon>
        <taxon>Aquificales</taxon>
        <taxon>Hydrogenothermaceae</taxon>
        <taxon>Hydrogenothermus</taxon>
    </lineage>
</organism>
<dbReference type="InterPro" id="IPR036812">
    <property type="entry name" value="NAD(P)_OxRdtase_dom_sf"/>
</dbReference>
<evidence type="ECO:0000313" key="2">
    <source>
        <dbReference type="EMBL" id="RMA97791.1"/>
    </source>
</evidence>
<dbReference type="RefSeq" id="WP_121922555.1">
    <property type="nucleotide sequence ID" value="NZ_REFO01000010.1"/>
</dbReference>
<dbReference type="OrthoDB" id="9804790at2"/>
<dbReference type="InterPro" id="IPR023210">
    <property type="entry name" value="NADP_OxRdtase_dom"/>
</dbReference>
<protein>
    <submittedName>
        <fullName evidence="2">Aryl-alcohol dehydrogenase-like predicted oxidoreductase</fullName>
    </submittedName>
</protein>
<reference evidence="2 3" key="1">
    <citation type="submission" date="2018-10" db="EMBL/GenBank/DDBJ databases">
        <title>Genomic Encyclopedia of Archaeal and Bacterial Type Strains, Phase II (KMG-II): from individual species to whole genera.</title>
        <authorList>
            <person name="Goeker M."/>
        </authorList>
    </citation>
    <scope>NUCLEOTIDE SEQUENCE [LARGE SCALE GENOMIC DNA]</scope>
    <source>
        <strain evidence="2 3">VM1</strain>
    </source>
</reference>
<evidence type="ECO:0000313" key="3">
    <source>
        <dbReference type="Proteomes" id="UP000280842"/>
    </source>
</evidence>
<dbReference type="PANTHER" id="PTHR43312">
    <property type="entry name" value="D-THREO-ALDOSE 1-DEHYDROGENASE"/>
    <property type="match status" value="1"/>
</dbReference>
<sequence>MRYKDFLDLKLSEIGVGTYLGNIDEETDKNYFETIKLAIEKGINVIDTAINYRNMRSEIVIGKVIKEIDRKKVIISTKGGYIAVPPDIKDASSWFKKELVEKGIIQPQDITQTGNIITAKYIDWAFNKSLENLNTNYIDVYFLHNPEDQLLNFDRETFYKKLRNVFRLLEGKVNEGKLRYYGLATWNGFRVLQTEKQYLNLKDIYDIATDTGGENHHFRFIQLPYNMAMPEAYTLKNQNIDGKNLSTLEACEKLNIYTYISASLMQTRILGRIPENILKKLGVEKQVHAAIQFVRSTKGVGTALIGMSKKEHLLENLEIENINPLKPEEIDNLFKEPA</sequence>
<gene>
    <name evidence="2" type="ORF">CLV39_0419</name>
</gene>
<dbReference type="InterPro" id="IPR053135">
    <property type="entry name" value="AKR2_Oxidoreductase"/>
</dbReference>
<dbReference type="CDD" id="cd19099">
    <property type="entry name" value="AKR_unchar"/>
    <property type="match status" value="1"/>
</dbReference>
<dbReference type="Proteomes" id="UP000280842">
    <property type="component" value="Unassembled WGS sequence"/>
</dbReference>
<dbReference type="PANTHER" id="PTHR43312:SF1">
    <property type="entry name" value="NADP-DEPENDENT OXIDOREDUCTASE DOMAIN-CONTAINING PROTEIN"/>
    <property type="match status" value="1"/>
</dbReference>